<sequence>MSRLIISARKAIKDNAVPNLQELELNKVAKLAAEILNGPAHVFGKHDSCGNVCSRKESDPDPCVHEIMTDT</sequence>
<organism evidence="1 2">
    <name type="scientific">Oedothorax gibbosus</name>
    <dbReference type="NCBI Taxonomy" id="931172"/>
    <lineage>
        <taxon>Eukaryota</taxon>
        <taxon>Metazoa</taxon>
        <taxon>Ecdysozoa</taxon>
        <taxon>Arthropoda</taxon>
        <taxon>Chelicerata</taxon>
        <taxon>Arachnida</taxon>
        <taxon>Araneae</taxon>
        <taxon>Araneomorphae</taxon>
        <taxon>Entelegynae</taxon>
        <taxon>Araneoidea</taxon>
        <taxon>Linyphiidae</taxon>
        <taxon>Erigoninae</taxon>
        <taxon>Oedothorax</taxon>
    </lineage>
</organism>
<dbReference type="AlphaFoldDB" id="A0AAV6TX41"/>
<dbReference type="Proteomes" id="UP000827092">
    <property type="component" value="Unassembled WGS sequence"/>
</dbReference>
<protein>
    <submittedName>
        <fullName evidence="1">Uncharacterized protein</fullName>
    </submittedName>
</protein>
<evidence type="ECO:0000313" key="1">
    <source>
        <dbReference type="EMBL" id="KAG8176389.1"/>
    </source>
</evidence>
<proteinExistence type="predicted"/>
<dbReference type="EMBL" id="JAFNEN010000888">
    <property type="protein sequence ID" value="KAG8176389.1"/>
    <property type="molecule type" value="Genomic_DNA"/>
</dbReference>
<keyword evidence="2" id="KW-1185">Reference proteome</keyword>
<evidence type="ECO:0000313" key="2">
    <source>
        <dbReference type="Proteomes" id="UP000827092"/>
    </source>
</evidence>
<name>A0AAV6TX41_9ARAC</name>
<gene>
    <name evidence="1" type="ORF">JTE90_020174</name>
</gene>
<reference evidence="1 2" key="1">
    <citation type="journal article" date="2022" name="Nat. Ecol. Evol.">
        <title>A masculinizing supergene underlies an exaggerated male reproductive morph in a spider.</title>
        <authorList>
            <person name="Hendrickx F."/>
            <person name="De Corte Z."/>
            <person name="Sonet G."/>
            <person name="Van Belleghem S.M."/>
            <person name="Kostlbacher S."/>
            <person name="Vangestel C."/>
        </authorList>
    </citation>
    <scope>NUCLEOTIDE SEQUENCE [LARGE SCALE GENOMIC DNA]</scope>
    <source>
        <strain evidence="1">W744_W776</strain>
    </source>
</reference>
<comment type="caution">
    <text evidence="1">The sequence shown here is derived from an EMBL/GenBank/DDBJ whole genome shotgun (WGS) entry which is preliminary data.</text>
</comment>
<accession>A0AAV6TX41</accession>